<dbReference type="GeneID" id="85358392"/>
<keyword evidence="2" id="KW-1185">Reference proteome</keyword>
<evidence type="ECO:0008006" key="3">
    <source>
        <dbReference type="Google" id="ProtNLM"/>
    </source>
</evidence>
<dbReference type="EMBL" id="JAUEPS010000107">
    <property type="protein sequence ID" value="KAK0437601.1"/>
    <property type="molecule type" value="Genomic_DNA"/>
</dbReference>
<sequence>HVTLDINSINNSIQLRLDRILQLESEIARLHTEVHFSRLLLQKYDSLHAPIRRLPPELLLLIFRELELDGLSFKNRTPLVLMGVCASWRHLVANVSRTSSLLALTLQYSKAVPLDIILHSGGESSRVEGLTNLLKRHSSRWRSLNTDDGGFIPANLPALETLVLRDFSTLSSSLQAPCLRTLRIGAFHDIPFISFPFLRHLECTIDHSTQLITLLKHANQLTSLRVRYRQGSVIDEQPNTSITSNLLQLDLPTQIPETLAYISFPALHTLKLGCRSRDLRLVYSPSEINILNHLQCPDLGTLVFRDAIHIMSFARLLSYPITRLNLVVTDESLYDALGSTILPCLEDLRVTHCVKAFEGLLRMVRRTKGKGLRNLDVRPWYYEEIRKLFQEENVHGLRTRFRAMPCRG</sequence>
<evidence type="ECO:0000313" key="1">
    <source>
        <dbReference type="EMBL" id="KAK0437601.1"/>
    </source>
</evidence>
<protein>
    <recommendedName>
        <fullName evidence="3">F-box domain-containing protein</fullName>
    </recommendedName>
</protein>
<comment type="caution">
    <text evidence="1">The sequence shown here is derived from an EMBL/GenBank/DDBJ whole genome shotgun (WGS) entry which is preliminary data.</text>
</comment>
<name>A0AA39J7J4_ARMTA</name>
<dbReference type="Proteomes" id="UP001175211">
    <property type="component" value="Unassembled WGS sequence"/>
</dbReference>
<feature type="non-terminal residue" evidence="1">
    <location>
        <position position="1"/>
    </location>
</feature>
<evidence type="ECO:0000313" key="2">
    <source>
        <dbReference type="Proteomes" id="UP001175211"/>
    </source>
</evidence>
<gene>
    <name evidence="1" type="ORF">EV420DRAFT_1587744</name>
</gene>
<accession>A0AA39J7J4</accession>
<reference evidence="1" key="1">
    <citation type="submission" date="2023-06" db="EMBL/GenBank/DDBJ databases">
        <authorList>
            <consortium name="Lawrence Berkeley National Laboratory"/>
            <person name="Ahrendt S."/>
            <person name="Sahu N."/>
            <person name="Indic B."/>
            <person name="Wong-Bajracharya J."/>
            <person name="Merenyi Z."/>
            <person name="Ke H.-M."/>
            <person name="Monk M."/>
            <person name="Kocsube S."/>
            <person name="Drula E."/>
            <person name="Lipzen A."/>
            <person name="Balint B."/>
            <person name="Henrissat B."/>
            <person name="Andreopoulos B."/>
            <person name="Martin F.M."/>
            <person name="Harder C.B."/>
            <person name="Rigling D."/>
            <person name="Ford K.L."/>
            <person name="Foster G.D."/>
            <person name="Pangilinan J."/>
            <person name="Papanicolaou A."/>
            <person name="Barry K."/>
            <person name="LaButti K."/>
            <person name="Viragh M."/>
            <person name="Koriabine M."/>
            <person name="Yan M."/>
            <person name="Riley R."/>
            <person name="Champramary S."/>
            <person name="Plett K.L."/>
            <person name="Tsai I.J."/>
            <person name="Slot J."/>
            <person name="Sipos G."/>
            <person name="Plett J."/>
            <person name="Nagy L.G."/>
            <person name="Grigoriev I.V."/>
        </authorList>
    </citation>
    <scope>NUCLEOTIDE SEQUENCE</scope>
    <source>
        <strain evidence="1">CCBAS 213</strain>
    </source>
</reference>
<proteinExistence type="predicted"/>
<dbReference type="AlphaFoldDB" id="A0AA39J7J4"/>
<dbReference type="RefSeq" id="XP_060322641.1">
    <property type="nucleotide sequence ID" value="XM_060474844.1"/>
</dbReference>
<organism evidence="1 2">
    <name type="scientific">Armillaria tabescens</name>
    <name type="common">Ringless honey mushroom</name>
    <name type="synonym">Agaricus tabescens</name>
    <dbReference type="NCBI Taxonomy" id="1929756"/>
    <lineage>
        <taxon>Eukaryota</taxon>
        <taxon>Fungi</taxon>
        <taxon>Dikarya</taxon>
        <taxon>Basidiomycota</taxon>
        <taxon>Agaricomycotina</taxon>
        <taxon>Agaricomycetes</taxon>
        <taxon>Agaricomycetidae</taxon>
        <taxon>Agaricales</taxon>
        <taxon>Marasmiineae</taxon>
        <taxon>Physalacriaceae</taxon>
        <taxon>Desarmillaria</taxon>
    </lineage>
</organism>